<dbReference type="Proteomes" id="UP001153269">
    <property type="component" value="Unassembled WGS sequence"/>
</dbReference>
<reference evidence="1" key="1">
    <citation type="submission" date="2020-03" db="EMBL/GenBank/DDBJ databases">
        <authorList>
            <person name="Weist P."/>
        </authorList>
    </citation>
    <scope>NUCLEOTIDE SEQUENCE</scope>
</reference>
<evidence type="ECO:0000313" key="2">
    <source>
        <dbReference type="Proteomes" id="UP001153269"/>
    </source>
</evidence>
<evidence type="ECO:0000313" key="1">
    <source>
        <dbReference type="EMBL" id="CAB1459274.1"/>
    </source>
</evidence>
<dbReference type="EMBL" id="CADEAL010004424">
    <property type="protein sequence ID" value="CAB1459274.1"/>
    <property type="molecule type" value="Genomic_DNA"/>
</dbReference>
<protein>
    <submittedName>
        <fullName evidence="1">Uncharacterized protein</fullName>
    </submittedName>
</protein>
<gene>
    <name evidence="1" type="ORF">PLEPLA_LOCUS47111</name>
</gene>
<organism evidence="1 2">
    <name type="scientific">Pleuronectes platessa</name>
    <name type="common">European plaice</name>
    <dbReference type="NCBI Taxonomy" id="8262"/>
    <lineage>
        <taxon>Eukaryota</taxon>
        <taxon>Metazoa</taxon>
        <taxon>Chordata</taxon>
        <taxon>Craniata</taxon>
        <taxon>Vertebrata</taxon>
        <taxon>Euteleostomi</taxon>
        <taxon>Actinopterygii</taxon>
        <taxon>Neopterygii</taxon>
        <taxon>Teleostei</taxon>
        <taxon>Neoteleostei</taxon>
        <taxon>Acanthomorphata</taxon>
        <taxon>Carangaria</taxon>
        <taxon>Pleuronectiformes</taxon>
        <taxon>Pleuronectoidei</taxon>
        <taxon>Pleuronectidae</taxon>
        <taxon>Pleuronectes</taxon>
    </lineage>
</organism>
<dbReference type="AlphaFoldDB" id="A0A9N7VY24"/>
<accession>A0A9N7VY24</accession>
<proteinExistence type="predicted"/>
<comment type="caution">
    <text evidence="1">The sequence shown here is derived from an EMBL/GenBank/DDBJ whole genome shotgun (WGS) entry which is preliminary data.</text>
</comment>
<sequence length="113" mass="12902">MPPVFTSWQGAYSKQPRAERRWFDNGPKTLQGADIRRFVLMLWGQVSVCFGSNTKRYMQTGNANMVLQYVVSPCVLERRPTVSRLSAPLAALPPCRREETLTPAMMTLLQKRL</sequence>
<keyword evidence="2" id="KW-1185">Reference proteome</keyword>
<name>A0A9N7VY24_PLEPL</name>